<name>A0A6A6JL79_WESOR</name>
<reference evidence="6" key="1">
    <citation type="journal article" date="2020" name="Stud. Mycol.">
        <title>101 Dothideomycetes genomes: a test case for predicting lifestyles and emergence of pathogens.</title>
        <authorList>
            <person name="Haridas S."/>
            <person name="Albert R."/>
            <person name="Binder M."/>
            <person name="Bloem J."/>
            <person name="Labutti K."/>
            <person name="Salamov A."/>
            <person name="Andreopoulos B."/>
            <person name="Baker S."/>
            <person name="Barry K."/>
            <person name="Bills G."/>
            <person name="Bluhm B."/>
            <person name="Cannon C."/>
            <person name="Castanera R."/>
            <person name="Culley D."/>
            <person name="Daum C."/>
            <person name="Ezra D."/>
            <person name="Gonzalez J."/>
            <person name="Henrissat B."/>
            <person name="Kuo A."/>
            <person name="Liang C."/>
            <person name="Lipzen A."/>
            <person name="Lutzoni F."/>
            <person name="Magnuson J."/>
            <person name="Mondo S."/>
            <person name="Nolan M."/>
            <person name="Ohm R."/>
            <person name="Pangilinan J."/>
            <person name="Park H.-J."/>
            <person name="Ramirez L."/>
            <person name="Alfaro M."/>
            <person name="Sun H."/>
            <person name="Tritt A."/>
            <person name="Yoshinaga Y."/>
            <person name="Zwiers L.-H."/>
            <person name="Turgeon B."/>
            <person name="Goodwin S."/>
            <person name="Spatafora J."/>
            <person name="Crous P."/>
            <person name="Grigoriev I."/>
        </authorList>
    </citation>
    <scope>NUCLEOTIDE SEQUENCE</scope>
    <source>
        <strain evidence="6">CBS 379.55</strain>
    </source>
</reference>
<evidence type="ECO:0000256" key="4">
    <source>
        <dbReference type="SAM" id="MobiDB-lite"/>
    </source>
</evidence>
<dbReference type="InterPro" id="IPR036770">
    <property type="entry name" value="Ankyrin_rpt-contain_sf"/>
</dbReference>
<dbReference type="InterPro" id="IPR050745">
    <property type="entry name" value="Multifunctional_regulatory"/>
</dbReference>
<dbReference type="OrthoDB" id="194358at2759"/>
<keyword evidence="1" id="KW-0677">Repeat</keyword>
<dbReference type="AlphaFoldDB" id="A0A6A6JL79"/>
<feature type="compositionally biased region" description="Acidic residues" evidence="4">
    <location>
        <begin position="72"/>
        <end position="83"/>
    </location>
</feature>
<dbReference type="PROSITE" id="PS50297">
    <property type="entry name" value="ANK_REP_REGION"/>
    <property type="match status" value="1"/>
</dbReference>
<dbReference type="PANTHER" id="PTHR24189:SF50">
    <property type="entry name" value="ANKYRIN REPEAT AND SOCS BOX PROTEIN 2"/>
    <property type="match status" value="1"/>
</dbReference>
<protein>
    <submittedName>
        <fullName evidence="6">Ankyrin</fullName>
    </submittedName>
</protein>
<dbReference type="EMBL" id="ML986491">
    <property type="protein sequence ID" value="KAF2277004.1"/>
    <property type="molecule type" value="Genomic_DNA"/>
</dbReference>
<evidence type="ECO:0000256" key="3">
    <source>
        <dbReference type="PROSITE-ProRule" id="PRU00023"/>
    </source>
</evidence>
<keyword evidence="2 3" id="KW-0040">ANK repeat</keyword>
<dbReference type="InterPro" id="IPR002110">
    <property type="entry name" value="Ankyrin_rpt"/>
</dbReference>
<dbReference type="SUPFAM" id="SSF48403">
    <property type="entry name" value="Ankyrin repeat"/>
    <property type="match status" value="1"/>
</dbReference>
<proteinExistence type="predicted"/>
<evidence type="ECO:0000256" key="2">
    <source>
        <dbReference type="ARBA" id="ARBA00023043"/>
    </source>
</evidence>
<dbReference type="PANTHER" id="PTHR24189">
    <property type="entry name" value="MYOTROPHIN"/>
    <property type="match status" value="1"/>
</dbReference>
<dbReference type="Proteomes" id="UP000800097">
    <property type="component" value="Unassembled WGS sequence"/>
</dbReference>
<dbReference type="RefSeq" id="XP_033654543.1">
    <property type="nucleotide sequence ID" value="XM_033800846.1"/>
</dbReference>
<gene>
    <name evidence="6" type="ORF">EI97DRAFT_457742</name>
</gene>
<evidence type="ECO:0000256" key="1">
    <source>
        <dbReference type="ARBA" id="ARBA00022737"/>
    </source>
</evidence>
<dbReference type="Pfam" id="PF12796">
    <property type="entry name" value="Ank_2"/>
    <property type="match status" value="1"/>
</dbReference>
<evidence type="ECO:0000313" key="7">
    <source>
        <dbReference type="Proteomes" id="UP000800097"/>
    </source>
</evidence>
<dbReference type="PROSITE" id="PS50088">
    <property type="entry name" value="ANK_REPEAT"/>
    <property type="match status" value="1"/>
</dbReference>
<feature type="repeat" description="ANK" evidence="3">
    <location>
        <begin position="247"/>
        <end position="279"/>
    </location>
</feature>
<dbReference type="SMART" id="SM00248">
    <property type="entry name" value="ANK"/>
    <property type="match status" value="6"/>
</dbReference>
<dbReference type="InterPro" id="IPR025676">
    <property type="entry name" value="Clr5_dom"/>
</dbReference>
<dbReference type="Pfam" id="PF14420">
    <property type="entry name" value="Clr5"/>
    <property type="match status" value="1"/>
</dbReference>
<accession>A0A6A6JL79</accession>
<evidence type="ECO:0000259" key="5">
    <source>
        <dbReference type="Pfam" id="PF14420"/>
    </source>
</evidence>
<sequence>MTKDWESVRDKIKKLSVDQKKSLQDVQAIMEAKYNFKASTRAYRMRLKEWGYLRYKSRQGASTQRGRSETLEGGEAEESEDGSDQSGAERVDASMVNGLGVEEQVVPSTLEAWSRGLSAVKEILMTMLDAVLDEDAERLGPLAEKYPDLLQSPIGLPFDTPDSRFFDHPAIQNIVLLQHPNQTILDIAAALPSGGALWVLMENGANGSIHPQGIDLALYNAIRNGRTYTVQRLIETGRSYPNGNAVTHWRPLLQAASWNYPDVVRVLLDKGADVNEAAPLLGELSSRTALQVALHVRAREYAGPVIRERSERIIKMLLNAGANIFAPLPEDHLNSTGWLVEPWQNSPAWFADLSSTSRQCLESFIRKGGDLQTPFAAFPCTAPMGNTLMHQLLWHASPKLARALIDNMDPRPEANGTVLHELVGGCPNASRHPSDILSDISTLLSRGADPNLLNVQGDTPLTVCLQLCPPVDLVARLAALLKGGADPELDANGIKPAVYAARTYEEPLRFEVLELLVSHFRGSHSSLDSALWADGLWPIGDDVSLGDILVYCGQNPGNASFDVSMQRVLPTDVIPSFRDAAISVATKKLLAKYEKLVLTSGVPMTASQKHELQHVITLRQLKNLPDYKFSQDFVMALMRPNWNPALIKGDDILMTDVSAQVPTPYGFQSGSPIGVPITQSPAGSAVVFPSLSTDTARFHATPPSHSSPSNSSGATNSFVPDATLVMWPVSKRTVFKELNPAKMVRSDT</sequence>
<organism evidence="6 7">
    <name type="scientific">Westerdykella ornata</name>
    <dbReference type="NCBI Taxonomy" id="318751"/>
    <lineage>
        <taxon>Eukaryota</taxon>
        <taxon>Fungi</taxon>
        <taxon>Dikarya</taxon>
        <taxon>Ascomycota</taxon>
        <taxon>Pezizomycotina</taxon>
        <taxon>Dothideomycetes</taxon>
        <taxon>Pleosporomycetidae</taxon>
        <taxon>Pleosporales</taxon>
        <taxon>Sporormiaceae</taxon>
        <taxon>Westerdykella</taxon>
    </lineage>
</organism>
<dbReference type="Gene3D" id="1.25.40.20">
    <property type="entry name" value="Ankyrin repeat-containing domain"/>
    <property type="match status" value="2"/>
</dbReference>
<feature type="domain" description="Clr5" evidence="5">
    <location>
        <begin position="1"/>
        <end position="51"/>
    </location>
</feature>
<dbReference type="GeneID" id="54554021"/>
<feature type="region of interest" description="Disordered" evidence="4">
    <location>
        <begin position="61"/>
        <end position="89"/>
    </location>
</feature>
<keyword evidence="7" id="KW-1185">Reference proteome</keyword>
<evidence type="ECO:0000313" key="6">
    <source>
        <dbReference type="EMBL" id="KAF2277004.1"/>
    </source>
</evidence>